<evidence type="ECO:0000313" key="6">
    <source>
        <dbReference type="Proteomes" id="UP000002383"/>
    </source>
</evidence>
<dbReference type="CDD" id="cd01949">
    <property type="entry name" value="GGDEF"/>
    <property type="match status" value="1"/>
</dbReference>
<keyword evidence="6" id="KW-1185">Reference proteome</keyword>
<dbReference type="AlphaFoldDB" id="B8GV15"/>
<dbReference type="InterPro" id="IPR029787">
    <property type="entry name" value="Nucleotide_cyclase"/>
</dbReference>
<dbReference type="PANTHER" id="PTHR46663">
    <property type="entry name" value="DIGUANYLATE CYCLASE DGCT-RELATED"/>
    <property type="match status" value="1"/>
</dbReference>
<dbReference type="HOGENOM" id="CLU_000445_11_4_6"/>
<dbReference type="InterPro" id="IPR001610">
    <property type="entry name" value="PAC"/>
</dbReference>
<accession>B8GV15</accession>
<dbReference type="OrthoDB" id="9812260at2"/>
<dbReference type="RefSeq" id="WP_012638837.1">
    <property type="nucleotide sequence ID" value="NC_011901.1"/>
</dbReference>
<dbReference type="NCBIfam" id="TIGR00229">
    <property type="entry name" value="sensory_box"/>
    <property type="match status" value="2"/>
</dbReference>
<dbReference type="GO" id="GO:0003824">
    <property type="term" value="F:catalytic activity"/>
    <property type="evidence" value="ECO:0007669"/>
    <property type="project" value="UniProtKB-ARBA"/>
</dbReference>
<gene>
    <name evidence="5" type="ordered locus">Tgr7_2281</name>
</gene>
<feature type="domain" description="PAS" evidence="2">
    <location>
        <begin position="156"/>
        <end position="226"/>
    </location>
</feature>
<dbReference type="InterPro" id="IPR035965">
    <property type="entry name" value="PAS-like_dom_sf"/>
</dbReference>
<dbReference type="FunFam" id="3.30.450.20:FF:000099">
    <property type="entry name" value="Sensory box sensor histidine kinase"/>
    <property type="match status" value="1"/>
</dbReference>
<dbReference type="STRING" id="396588.Tgr7_2281"/>
<dbReference type="InterPro" id="IPR052163">
    <property type="entry name" value="DGC-Regulatory_Protein"/>
</dbReference>
<dbReference type="InterPro" id="IPR043128">
    <property type="entry name" value="Rev_trsase/Diguanyl_cyclase"/>
</dbReference>
<feature type="domain" description="GGDEF" evidence="4">
    <location>
        <begin position="314"/>
        <end position="447"/>
    </location>
</feature>
<dbReference type="CDD" id="cd00130">
    <property type="entry name" value="PAS"/>
    <property type="match status" value="2"/>
</dbReference>
<dbReference type="Pfam" id="PF00990">
    <property type="entry name" value="GGDEF"/>
    <property type="match status" value="1"/>
</dbReference>
<dbReference type="PROSITE" id="PS50113">
    <property type="entry name" value="PAC"/>
    <property type="match status" value="2"/>
</dbReference>
<evidence type="ECO:0000259" key="2">
    <source>
        <dbReference type="PROSITE" id="PS50112"/>
    </source>
</evidence>
<dbReference type="NCBIfam" id="TIGR00254">
    <property type="entry name" value="GGDEF"/>
    <property type="match status" value="1"/>
</dbReference>
<feature type="domain" description="PAC" evidence="3">
    <location>
        <begin position="230"/>
        <end position="282"/>
    </location>
</feature>
<dbReference type="SMART" id="SM00267">
    <property type="entry name" value="GGDEF"/>
    <property type="match status" value="1"/>
</dbReference>
<dbReference type="Proteomes" id="UP000002383">
    <property type="component" value="Chromosome"/>
</dbReference>
<name>B8GV15_THISH</name>
<dbReference type="FunFam" id="3.30.70.270:FF:000001">
    <property type="entry name" value="Diguanylate cyclase domain protein"/>
    <property type="match status" value="1"/>
</dbReference>
<dbReference type="SUPFAM" id="SSF55785">
    <property type="entry name" value="PYP-like sensor domain (PAS domain)"/>
    <property type="match status" value="2"/>
</dbReference>
<evidence type="ECO:0000259" key="3">
    <source>
        <dbReference type="PROSITE" id="PS50113"/>
    </source>
</evidence>
<feature type="domain" description="PAC" evidence="3">
    <location>
        <begin position="104"/>
        <end position="155"/>
    </location>
</feature>
<evidence type="ECO:0000313" key="5">
    <source>
        <dbReference type="EMBL" id="ACL73361.1"/>
    </source>
</evidence>
<dbReference type="PROSITE" id="PS50112">
    <property type="entry name" value="PAS"/>
    <property type="match status" value="1"/>
</dbReference>
<sequence>MTPDTPHNRPSTPTDPAVEVLHKLRDARELESVIHNLPGFLYELRQSPNGSFRFTYLSRRVEEMFHIRVEDALADANVLLGMIHADDLHVIEDSIRHAHIDGTSCTDMRMIRPDGRMFWIEAYDTLHFPPEGGVIWTGYAQDITERKLLEQDLRLSEAKFRTLVENANDIIYTLTPEGELSYISPNWQDVLGYEVEPFIGHSYEPLIHPNDLDRTREFMRAVFTTGKKQSGVEYRIRHADGSWRWHTSNASPVLDEAGRVSAYLGIAREITERKQQEAQIHHLAHHDLLTGLPNRAMFFDRLEAAIDEASAESRKLALMFVDLDRFKPVNDRHGHAVGDQLLQAVAGRMHTILRAGDLVGRIGGDEFIVLLHDIRTEDDALTAAEKLRCHLETPFDIEGRRLQISASIGIALYPSHADNARELARRADEAMYLSKAEGRNLTTLYSPGRD</sequence>
<dbReference type="SMART" id="SM00091">
    <property type="entry name" value="PAS"/>
    <property type="match status" value="2"/>
</dbReference>
<dbReference type="eggNOG" id="COG2202">
    <property type="taxonomic scope" value="Bacteria"/>
</dbReference>
<evidence type="ECO:0000256" key="1">
    <source>
        <dbReference type="ARBA" id="ARBA00001946"/>
    </source>
</evidence>
<dbReference type="InterPro" id="IPR000700">
    <property type="entry name" value="PAS-assoc_C"/>
</dbReference>
<dbReference type="Pfam" id="PF08447">
    <property type="entry name" value="PAS_3"/>
    <property type="match status" value="2"/>
</dbReference>
<dbReference type="SUPFAM" id="SSF55073">
    <property type="entry name" value="Nucleotide cyclase"/>
    <property type="match status" value="1"/>
</dbReference>
<dbReference type="SMART" id="SM00086">
    <property type="entry name" value="PAC"/>
    <property type="match status" value="2"/>
</dbReference>
<comment type="cofactor">
    <cofactor evidence="1">
        <name>Mg(2+)</name>
        <dbReference type="ChEBI" id="CHEBI:18420"/>
    </cofactor>
</comment>
<dbReference type="InterPro" id="IPR013655">
    <property type="entry name" value="PAS_fold_3"/>
</dbReference>
<dbReference type="PROSITE" id="PS50887">
    <property type="entry name" value="GGDEF"/>
    <property type="match status" value="1"/>
</dbReference>
<dbReference type="InterPro" id="IPR000160">
    <property type="entry name" value="GGDEF_dom"/>
</dbReference>
<dbReference type="PANTHER" id="PTHR46663:SF3">
    <property type="entry name" value="SLL0267 PROTEIN"/>
    <property type="match status" value="1"/>
</dbReference>
<dbReference type="KEGG" id="tgr:Tgr7_2281"/>
<dbReference type="EMBL" id="CP001339">
    <property type="protein sequence ID" value="ACL73361.1"/>
    <property type="molecule type" value="Genomic_DNA"/>
</dbReference>
<organism evidence="5 6">
    <name type="scientific">Thioalkalivibrio sulfidiphilus (strain HL-EbGR7)</name>
    <dbReference type="NCBI Taxonomy" id="396588"/>
    <lineage>
        <taxon>Bacteria</taxon>
        <taxon>Pseudomonadati</taxon>
        <taxon>Pseudomonadota</taxon>
        <taxon>Gammaproteobacteria</taxon>
        <taxon>Chromatiales</taxon>
        <taxon>Ectothiorhodospiraceae</taxon>
        <taxon>Thioalkalivibrio</taxon>
    </lineage>
</organism>
<protein>
    <submittedName>
        <fullName evidence="5">Diguanylate cyclase with PAS/PAC sensor</fullName>
    </submittedName>
</protein>
<dbReference type="Gene3D" id="3.30.70.270">
    <property type="match status" value="1"/>
</dbReference>
<reference evidence="5 6" key="1">
    <citation type="journal article" date="2011" name="Stand. Genomic Sci.">
        <title>Complete genome sequence of 'Thioalkalivibrio sulfidophilus' HL-EbGr7.</title>
        <authorList>
            <person name="Muyzer G."/>
            <person name="Sorokin D.Y."/>
            <person name="Mavromatis K."/>
            <person name="Lapidus A."/>
            <person name="Clum A."/>
            <person name="Ivanova N."/>
            <person name="Pati A."/>
            <person name="d'Haeseleer P."/>
            <person name="Woyke T."/>
            <person name="Kyrpides N.C."/>
        </authorList>
    </citation>
    <scope>NUCLEOTIDE SEQUENCE [LARGE SCALE GENOMIC DNA]</scope>
    <source>
        <strain evidence="5 6">HL-EbGR7</strain>
    </source>
</reference>
<dbReference type="eggNOG" id="COG2199">
    <property type="taxonomic scope" value="Bacteria"/>
</dbReference>
<proteinExistence type="predicted"/>
<dbReference type="Gene3D" id="3.30.450.20">
    <property type="entry name" value="PAS domain"/>
    <property type="match status" value="2"/>
</dbReference>
<evidence type="ECO:0000259" key="4">
    <source>
        <dbReference type="PROSITE" id="PS50887"/>
    </source>
</evidence>
<dbReference type="InterPro" id="IPR000014">
    <property type="entry name" value="PAS"/>
</dbReference>